<accession>A0A6G0WD42</accession>
<proteinExistence type="predicted"/>
<organism evidence="1 2">
    <name type="scientific">Aphanomyces euteiches</name>
    <dbReference type="NCBI Taxonomy" id="100861"/>
    <lineage>
        <taxon>Eukaryota</taxon>
        <taxon>Sar</taxon>
        <taxon>Stramenopiles</taxon>
        <taxon>Oomycota</taxon>
        <taxon>Saprolegniomycetes</taxon>
        <taxon>Saprolegniales</taxon>
        <taxon>Verrucalvaceae</taxon>
        <taxon>Aphanomyces</taxon>
    </lineage>
</organism>
<dbReference type="VEuPathDB" id="FungiDB:AeMF1_015768"/>
<comment type="caution">
    <text evidence="1">The sequence shown here is derived from an EMBL/GenBank/DDBJ whole genome shotgun (WGS) entry which is preliminary data.</text>
</comment>
<gene>
    <name evidence="1" type="ORF">Ae201684_016779</name>
</gene>
<reference evidence="1 2" key="1">
    <citation type="submission" date="2019-07" db="EMBL/GenBank/DDBJ databases">
        <title>Genomics analysis of Aphanomyces spp. identifies a new class of oomycete effector associated with host adaptation.</title>
        <authorList>
            <person name="Gaulin E."/>
        </authorList>
    </citation>
    <scope>NUCLEOTIDE SEQUENCE [LARGE SCALE GENOMIC DNA]</scope>
    <source>
        <strain evidence="1 2">ATCC 201684</strain>
    </source>
</reference>
<keyword evidence="2" id="KW-1185">Reference proteome</keyword>
<dbReference type="AlphaFoldDB" id="A0A6G0WD42"/>
<evidence type="ECO:0000313" key="1">
    <source>
        <dbReference type="EMBL" id="KAF0724571.1"/>
    </source>
</evidence>
<evidence type="ECO:0000313" key="2">
    <source>
        <dbReference type="Proteomes" id="UP000481153"/>
    </source>
</evidence>
<name>A0A6G0WD42_9STRA</name>
<protein>
    <recommendedName>
        <fullName evidence="3">BZIP domain-containing protein</fullName>
    </recommendedName>
</protein>
<sequence>MNAIMERWQYFMTMTDVRLLIRHQAANTLSVKMVMSTVAKSRNKERAKENRRLRKEELAYLRSRVTELSRQLHAETKMLPWQEVAHALQSESSTAQETNRALRRDIIRTTVLLECLLALVAGPMARSPETSPFVQASGWKNQAILGIDGEARVASFQWLLSRLFHNTDMAYAQCPNTPSVRIDVNYDNHYISGCRGAQYIVPAPMDQAVRTLDGLIKCDIFFDRDNPTYLYDQELLQTPNFGPSTFHFGPGNGPTYLRGSQVSPSRAVFARCRVNFDAARPGIDQKEQIHHAWLVVEPLSESTSRLLSLDLIAIPTTISSEECALLLVEKLETVNAWTEPERLDALVTCIYNHCVNQEQQASNVFFKWLPFFVEPNEDQWKKVLQQISPSNGA</sequence>
<dbReference type="Proteomes" id="UP000481153">
    <property type="component" value="Unassembled WGS sequence"/>
</dbReference>
<evidence type="ECO:0008006" key="3">
    <source>
        <dbReference type="Google" id="ProtNLM"/>
    </source>
</evidence>
<dbReference type="EMBL" id="VJMJ01000267">
    <property type="protein sequence ID" value="KAF0724571.1"/>
    <property type="molecule type" value="Genomic_DNA"/>
</dbReference>